<dbReference type="InterPro" id="IPR030868">
    <property type="entry name" value="MqnA"/>
</dbReference>
<comment type="similarity">
    <text evidence="4">Belongs to the MqnA/MqnD family. MqnA subfamily.</text>
</comment>
<dbReference type="Pfam" id="PF02621">
    <property type="entry name" value="VitK2_biosynth"/>
    <property type="match status" value="1"/>
</dbReference>
<dbReference type="SUPFAM" id="SSF53850">
    <property type="entry name" value="Periplasmic binding protein-like II"/>
    <property type="match status" value="1"/>
</dbReference>
<evidence type="ECO:0000313" key="11">
    <source>
        <dbReference type="Proteomes" id="UP000585609"/>
    </source>
</evidence>
<gene>
    <name evidence="4" type="primary">mqnA</name>
    <name evidence="5" type="ORF">HKBW3S03_01019</name>
    <name evidence="6" type="ORF">HKBW3S09_00412</name>
    <name evidence="7" type="ORF">HKBW3S34_01324</name>
    <name evidence="8" type="ORF">HKBW3S47_00605</name>
</gene>
<name>A0A6V8PDI7_9ACTN</name>
<dbReference type="EMBL" id="BLRU01000089">
    <property type="protein sequence ID" value="GFP19514.1"/>
    <property type="molecule type" value="Genomic_DNA"/>
</dbReference>
<evidence type="ECO:0000313" key="8">
    <source>
        <dbReference type="EMBL" id="GFP38905.1"/>
    </source>
</evidence>
<evidence type="ECO:0000256" key="4">
    <source>
        <dbReference type="HAMAP-Rule" id="MF_00995"/>
    </source>
</evidence>
<accession>A0A6V8PDI7</accession>
<evidence type="ECO:0000313" key="10">
    <source>
        <dbReference type="Proteomes" id="UP000574717"/>
    </source>
</evidence>
<evidence type="ECO:0000313" key="5">
    <source>
        <dbReference type="EMBL" id="GFP19514.1"/>
    </source>
</evidence>
<dbReference type="GO" id="GO:0016836">
    <property type="term" value="F:hydro-lyase activity"/>
    <property type="evidence" value="ECO:0007669"/>
    <property type="project" value="UniProtKB-UniRule"/>
</dbReference>
<evidence type="ECO:0000313" key="7">
    <source>
        <dbReference type="EMBL" id="GFP30403.1"/>
    </source>
</evidence>
<keyword evidence="12" id="KW-1185">Reference proteome</keyword>
<dbReference type="EMBL" id="BLRZ01000064">
    <property type="protein sequence ID" value="GFP30403.1"/>
    <property type="molecule type" value="Genomic_DNA"/>
</dbReference>
<reference evidence="9 10" key="1">
    <citation type="journal article" date="2020" name="Front. Microbiol.">
        <title>Single-cell genomics of novel Actinobacteria with the Wood-Ljungdahl pathway discovered in a serpentinizing system.</title>
        <authorList>
            <person name="Merino N."/>
            <person name="Kawai M."/>
            <person name="Boyd E.S."/>
            <person name="Colman D.R."/>
            <person name="McGlynn S.E."/>
            <person name="Nealson K.H."/>
            <person name="Kurokawa K."/>
            <person name="Hongoh Y."/>
        </authorList>
    </citation>
    <scope>NUCLEOTIDE SEQUENCE [LARGE SCALE GENOMIC DNA]</scope>
    <source>
        <strain evidence="5 10">S03</strain>
        <strain evidence="6 11">S09_30</strain>
        <strain evidence="7 12">S34</strain>
        <strain evidence="8 9">S47</strain>
    </source>
</reference>
<dbReference type="InterPro" id="IPR003773">
    <property type="entry name" value="Menaquinone_biosynth"/>
</dbReference>
<dbReference type="CDD" id="cd13634">
    <property type="entry name" value="PBP2_Sco4506"/>
    <property type="match status" value="1"/>
</dbReference>
<keyword evidence="2 4" id="KW-0474">Menaquinone biosynthesis</keyword>
<dbReference type="Proteomes" id="UP000569018">
    <property type="component" value="Unassembled WGS sequence"/>
</dbReference>
<evidence type="ECO:0000256" key="1">
    <source>
        <dbReference type="ARBA" id="ARBA00004863"/>
    </source>
</evidence>
<evidence type="ECO:0000256" key="3">
    <source>
        <dbReference type="ARBA" id="ARBA00023239"/>
    </source>
</evidence>
<comment type="function">
    <text evidence="4">Catalyzes the dehydration of chorismate into 3-[(1-carboxyvinyl)oxy]benzoate, a step in the biosynthesis of menaquinone (MK, vitamin K2).</text>
</comment>
<dbReference type="GO" id="GO:0009234">
    <property type="term" value="P:menaquinone biosynthetic process"/>
    <property type="evidence" value="ECO:0007669"/>
    <property type="project" value="UniProtKB-UniRule"/>
</dbReference>
<keyword evidence="3 4" id="KW-0456">Lyase</keyword>
<dbReference type="UniPathway" id="UPA00079"/>
<dbReference type="EMBL" id="BLRW01000034">
    <property type="protein sequence ID" value="GFP22945.1"/>
    <property type="molecule type" value="Genomic_DNA"/>
</dbReference>
<dbReference type="PANTHER" id="PTHR37690:SF1">
    <property type="entry name" value="CHORISMATE DEHYDRATASE"/>
    <property type="match status" value="1"/>
</dbReference>
<dbReference type="Proteomes" id="UP000574717">
    <property type="component" value="Unassembled WGS sequence"/>
</dbReference>
<evidence type="ECO:0000313" key="12">
    <source>
        <dbReference type="Proteomes" id="UP000588083"/>
    </source>
</evidence>
<dbReference type="RefSeq" id="WP_176235463.1">
    <property type="nucleotide sequence ID" value="NZ_BLRU01000089.1"/>
</dbReference>
<comment type="pathway">
    <text evidence="1 4">Quinol/quinone metabolism; menaquinone biosynthesis.</text>
</comment>
<dbReference type="PANTHER" id="PTHR37690">
    <property type="entry name" value="CHORISMATE DEHYDRATASE"/>
    <property type="match status" value="1"/>
</dbReference>
<evidence type="ECO:0000313" key="6">
    <source>
        <dbReference type="EMBL" id="GFP22945.1"/>
    </source>
</evidence>
<dbReference type="EC" id="4.2.1.151" evidence="4"/>
<dbReference type="Proteomes" id="UP000588083">
    <property type="component" value="Unassembled WGS sequence"/>
</dbReference>
<comment type="catalytic activity">
    <reaction evidence="4">
        <text>chorismate = 3-[(1-carboxyvinyl)-oxy]benzoate + H2O</text>
        <dbReference type="Rhea" id="RHEA:40051"/>
        <dbReference type="ChEBI" id="CHEBI:15377"/>
        <dbReference type="ChEBI" id="CHEBI:29748"/>
        <dbReference type="ChEBI" id="CHEBI:76981"/>
        <dbReference type="EC" id="4.2.1.151"/>
    </reaction>
</comment>
<dbReference type="Gene3D" id="3.40.190.10">
    <property type="entry name" value="Periplasmic binding protein-like II"/>
    <property type="match status" value="2"/>
</dbReference>
<sequence length="274" mass="31339">MRPRVGHIQFLNCLPLYYGLVTQNVLLDIELVKGTPTELNQFLIRGELDIGPLSSIEYCFHQDKFLLLPDLAVSSDGRVQSILIVSKRPARELDGQSVSLANTSATSQILLKIILAQKYGVQPTYVVSPPDLPRMLMESEAALLIGDVALRALYHPQDLLIYDLGEEWKGLTGYPMTYAVWVVRREFAIEKAHLASEVHHSFLKSMTYSQEHLEQIAHDAARWEIFSEDFLKDYFSNLQFNFDERYQKGLMLFYEKAKSLGYIGQIPQLEFFST</sequence>
<dbReference type="AlphaFoldDB" id="A0A6V8PDI7"/>
<evidence type="ECO:0000256" key="2">
    <source>
        <dbReference type="ARBA" id="ARBA00022428"/>
    </source>
</evidence>
<dbReference type="EMBL" id="BLSD01000021">
    <property type="protein sequence ID" value="GFP38905.1"/>
    <property type="molecule type" value="Genomic_DNA"/>
</dbReference>
<dbReference type="Proteomes" id="UP000585609">
    <property type="component" value="Unassembled WGS sequence"/>
</dbReference>
<proteinExistence type="inferred from homology"/>
<dbReference type="HAMAP" id="MF_00995">
    <property type="entry name" value="MqnA"/>
    <property type="match status" value="1"/>
</dbReference>
<evidence type="ECO:0000313" key="9">
    <source>
        <dbReference type="Proteomes" id="UP000569018"/>
    </source>
</evidence>
<protein>
    <recommendedName>
        <fullName evidence="4">Chorismate dehydratase</fullName>
        <ecNumber evidence="4">4.2.1.151</ecNumber>
    </recommendedName>
    <alternativeName>
        <fullName evidence="4">Menaquinone biosynthetic enzyme MqnA</fullName>
    </alternativeName>
</protein>
<comment type="caution">
    <text evidence="7">The sequence shown here is derived from an EMBL/GenBank/DDBJ whole genome shotgun (WGS) entry which is preliminary data.</text>
</comment>
<organism evidence="7 12">
    <name type="scientific">Candidatus Hakubella thermalkaliphila</name>
    <dbReference type="NCBI Taxonomy" id="2754717"/>
    <lineage>
        <taxon>Bacteria</taxon>
        <taxon>Bacillati</taxon>
        <taxon>Actinomycetota</taxon>
        <taxon>Actinomycetota incertae sedis</taxon>
        <taxon>Candidatus Hakubellales</taxon>
        <taxon>Candidatus Hakubellaceae</taxon>
        <taxon>Candidatus Hakubella</taxon>
    </lineage>
</organism>